<evidence type="ECO:0000256" key="2">
    <source>
        <dbReference type="ARBA" id="ARBA00023136"/>
    </source>
</evidence>
<dbReference type="AlphaFoldDB" id="A0A7W9ECF8"/>
<dbReference type="Pfam" id="PF04355">
    <property type="entry name" value="BamE"/>
    <property type="match status" value="1"/>
</dbReference>
<reference evidence="6 7" key="1">
    <citation type="submission" date="2020-08" db="EMBL/GenBank/DDBJ databases">
        <title>Genomic Encyclopedia of Type Strains, Phase IV (KMG-IV): sequencing the most valuable type-strain genomes for metagenomic binning, comparative biology and taxonomic classification.</title>
        <authorList>
            <person name="Goeker M."/>
        </authorList>
    </citation>
    <scope>NUCLEOTIDE SEQUENCE [LARGE SCALE GENOMIC DNA]</scope>
    <source>
        <strain evidence="6 7">DSM 25079</strain>
    </source>
</reference>
<dbReference type="GO" id="GO:0051205">
    <property type="term" value="P:protein insertion into membrane"/>
    <property type="evidence" value="ECO:0007669"/>
    <property type="project" value="TreeGrafter"/>
</dbReference>
<keyword evidence="3" id="KW-0998">Cell outer membrane</keyword>
<dbReference type="PANTHER" id="PTHR37482">
    <property type="entry name" value="OUTER MEMBRANE PROTEIN ASSEMBLY FACTOR BAME"/>
    <property type="match status" value="1"/>
</dbReference>
<evidence type="ECO:0000313" key="6">
    <source>
        <dbReference type="EMBL" id="MBB5684228.1"/>
    </source>
</evidence>
<keyword evidence="2" id="KW-0472">Membrane</keyword>
<evidence type="ECO:0000256" key="4">
    <source>
        <dbReference type="SAM" id="SignalP"/>
    </source>
</evidence>
<dbReference type="GO" id="GO:0043165">
    <property type="term" value="P:Gram-negative-bacterium-type cell outer membrane assembly"/>
    <property type="evidence" value="ECO:0007669"/>
    <property type="project" value="TreeGrafter"/>
</dbReference>
<dbReference type="EMBL" id="JACIJC010000001">
    <property type="protein sequence ID" value="MBB5684228.1"/>
    <property type="molecule type" value="Genomic_DNA"/>
</dbReference>
<dbReference type="InterPro" id="IPR026592">
    <property type="entry name" value="BamE"/>
</dbReference>
<dbReference type="Proteomes" id="UP000549617">
    <property type="component" value="Unassembled WGS sequence"/>
</dbReference>
<keyword evidence="6" id="KW-0449">Lipoprotein</keyword>
<dbReference type="PANTHER" id="PTHR37482:SF1">
    <property type="entry name" value="OUTER MEMBRANE PROTEIN ASSEMBLY FACTOR BAME"/>
    <property type="match status" value="1"/>
</dbReference>
<dbReference type="PROSITE" id="PS51257">
    <property type="entry name" value="PROKAR_LIPOPROTEIN"/>
    <property type="match status" value="1"/>
</dbReference>
<accession>A0A7W9ECF8</accession>
<name>A0A7W9ECF8_9SPHN</name>
<dbReference type="InterPro" id="IPR037873">
    <property type="entry name" value="BamE-like"/>
</dbReference>
<dbReference type="Gene3D" id="3.30.1450.10">
    <property type="match status" value="1"/>
</dbReference>
<dbReference type="GO" id="GO:1990063">
    <property type="term" value="C:Bam protein complex"/>
    <property type="evidence" value="ECO:0007669"/>
    <property type="project" value="TreeGrafter"/>
</dbReference>
<evidence type="ECO:0000256" key="1">
    <source>
        <dbReference type="ARBA" id="ARBA00022729"/>
    </source>
</evidence>
<organism evidence="6 7">
    <name type="scientific">Sphingobium boeckii</name>
    <dbReference type="NCBI Taxonomy" id="1082345"/>
    <lineage>
        <taxon>Bacteria</taxon>
        <taxon>Pseudomonadati</taxon>
        <taxon>Pseudomonadota</taxon>
        <taxon>Alphaproteobacteria</taxon>
        <taxon>Sphingomonadales</taxon>
        <taxon>Sphingomonadaceae</taxon>
        <taxon>Sphingobium</taxon>
    </lineage>
</organism>
<evidence type="ECO:0000256" key="3">
    <source>
        <dbReference type="ARBA" id="ARBA00023237"/>
    </source>
</evidence>
<keyword evidence="7" id="KW-1185">Reference proteome</keyword>
<dbReference type="GO" id="GO:0030674">
    <property type="term" value="F:protein-macromolecule adaptor activity"/>
    <property type="evidence" value="ECO:0007669"/>
    <property type="project" value="TreeGrafter"/>
</dbReference>
<feature type="signal peptide" evidence="4">
    <location>
        <begin position="1"/>
        <end position="19"/>
    </location>
</feature>
<sequence>MGTTLRTGMIMAASLVALVATSGCTRVRGNQGYLLDQQFVQGIQPGVDNRDSVEATLGRPSFTGQFGTKDWYYFSRTTQALAFAMPRAKEQTLLHIQFDDAGNVSTVQKTGVETIASISPMGDTTPTLGRHRGFFQELFGNIGAVGSGMGGGAPQQ</sequence>
<feature type="domain" description="Outer membrane protein assembly factor BamE" evidence="5">
    <location>
        <begin position="32"/>
        <end position="106"/>
    </location>
</feature>
<dbReference type="InterPro" id="IPR007450">
    <property type="entry name" value="BamE_dom"/>
</dbReference>
<evidence type="ECO:0000313" key="7">
    <source>
        <dbReference type="Proteomes" id="UP000549617"/>
    </source>
</evidence>
<comment type="caution">
    <text evidence="6">The sequence shown here is derived from an EMBL/GenBank/DDBJ whole genome shotgun (WGS) entry which is preliminary data.</text>
</comment>
<gene>
    <name evidence="6" type="ORF">FHS49_000219</name>
</gene>
<keyword evidence="1 4" id="KW-0732">Signal</keyword>
<dbReference type="RefSeq" id="WP_184014475.1">
    <property type="nucleotide sequence ID" value="NZ_JACIJC010000001.1"/>
</dbReference>
<feature type="chain" id="PRO_5030677271" evidence="4">
    <location>
        <begin position="20"/>
        <end position="156"/>
    </location>
</feature>
<proteinExistence type="predicted"/>
<evidence type="ECO:0000259" key="5">
    <source>
        <dbReference type="Pfam" id="PF04355"/>
    </source>
</evidence>
<protein>
    <submittedName>
        <fullName evidence="6">Outer membrane protein assembly factor BamE (Lipoprotein component of BamABCDE complex)</fullName>
    </submittedName>
</protein>